<dbReference type="AlphaFoldDB" id="A0A0E9W912"/>
<protein>
    <submittedName>
        <fullName evidence="1">Uncharacterized protein</fullName>
    </submittedName>
</protein>
<evidence type="ECO:0000313" key="1">
    <source>
        <dbReference type="EMBL" id="JAH85978.1"/>
    </source>
</evidence>
<sequence>MPKTDISTIWLFKLVQHITNHFKKKKKSSEYKLAFGMPQYTRKVHVSQEGNCSWCCPPIKGNFFSTHNGAASFMNE</sequence>
<dbReference type="EMBL" id="GBXM01022599">
    <property type="protein sequence ID" value="JAH85978.1"/>
    <property type="molecule type" value="Transcribed_RNA"/>
</dbReference>
<organism evidence="1">
    <name type="scientific">Anguilla anguilla</name>
    <name type="common">European freshwater eel</name>
    <name type="synonym">Muraena anguilla</name>
    <dbReference type="NCBI Taxonomy" id="7936"/>
    <lineage>
        <taxon>Eukaryota</taxon>
        <taxon>Metazoa</taxon>
        <taxon>Chordata</taxon>
        <taxon>Craniata</taxon>
        <taxon>Vertebrata</taxon>
        <taxon>Euteleostomi</taxon>
        <taxon>Actinopterygii</taxon>
        <taxon>Neopterygii</taxon>
        <taxon>Teleostei</taxon>
        <taxon>Anguilliformes</taxon>
        <taxon>Anguillidae</taxon>
        <taxon>Anguilla</taxon>
    </lineage>
</organism>
<name>A0A0E9W912_ANGAN</name>
<reference evidence="1" key="2">
    <citation type="journal article" date="2015" name="Fish Shellfish Immunol.">
        <title>Early steps in the European eel (Anguilla anguilla)-Vibrio vulnificus interaction in the gills: Role of the RtxA13 toxin.</title>
        <authorList>
            <person name="Callol A."/>
            <person name="Pajuelo D."/>
            <person name="Ebbesson L."/>
            <person name="Teles M."/>
            <person name="MacKenzie S."/>
            <person name="Amaro C."/>
        </authorList>
    </citation>
    <scope>NUCLEOTIDE SEQUENCE</scope>
</reference>
<reference evidence="1" key="1">
    <citation type="submission" date="2014-11" db="EMBL/GenBank/DDBJ databases">
        <authorList>
            <person name="Amaro Gonzalez C."/>
        </authorList>
    </citation>
    <scope>NUCLEOTIDE SEQUENCE</scope>
</reference>
<accession>A0A0E9W912</accession>
<proteinExistence type="predicted"/>